<dbReference type="PANTHER" id="PTHR42760">
    <property type="entry name" value="SHORT-CHAIN DEHYDROGENASES/REDUCTASES FAMILY MEMBER"/>
    <property type="match status" value="1"/>
</dbReference>
<dbReference type="SUPFAM" id="SSF51735">
    <property type="entry name" value="NAD(P)-binding Rossmann-fold domains"/>
    <property type="match status" value="1"/>
</dbReference>
<dbReference type="Proteomes" id="UP001054925">
    <property type="component" value="Unassembled WGS sequence"/>
</dbReference>
<dbReference type="InterPro" id="IPR020904">
    <property type="entry name" value="Sc_DH/Rdtase_CS"/>
</dbReference>
<evidence type="ECO:0000313" key="5">
    <source>
        <dbReference type="Proteomes" id="UP001054925"/>
    </source>
</evidence>
<evidence type="ECO:0000256" key="2">
    <source>
        <dbReference type="ARBA" id="ARBA00023002"/>
    </source>
</evidence>
<protein>
    <submittedName>
        <fullName evidence="4">3-oxoacyl-ACP reductase</fullName>
    </submittedName>
</protein>
<dbReference type="EMBL" id="BQKK01000002">
    <property type="protein sequence ID" value="GJN42923.1"/>
    <property type="molecule type" value="Genomic_DNA"/>
</dbReference>
<dbReference type="PROSITE" id="PS00061">
    <property type="entry name" value="ADH_SHORT"/>
    <property type="match status" value="1"/>
</dbReference>
<dbReference type="PRINTS" id="PR00080">
    <property type="entry name" value="SDRFAMILY"/>
</dbReference>
<comment type="caution">
    <text evidence="4">The sequence shown here is derived from an EMBL/GenBank/DDBJ whole genome shotgun (WGS) entry which is preliminary data.</text>
</comment>
<dbReference type="Gene3D" id="3.40.50.720">
    <property type="entry name" value="NAD(P)-binding Rossmann-like Domain"/>
    <property type="match status" value="1"/>
</dbReference>
<evidence type="ECO:0000259" key="3">
    <source>
        <dbReference type="SMART" id="SM00822"/>
    </source>
</evidence>
<organism evidence="4 5">
    <name type="scientific">Corynebacterium ammoniagenes</name>
    <name type="common">Brevibacterium ammoniagenes</name>
    <dbReference type="NCBI Taxonomy" id="1697"/>
    <lineage>
        <taxon>Bacteria</taxon>
        <taxon>Bacillati</taxon>
        <taxon>Actinomycetota</taxon>
        <taxon>Actinomycetes</taxon>
        <taxon>Mycobacteriales</taxon>
        <taxon>Corynebacteriaceae</taxon>
        <taxon>Corynebacterium</taxon>
    </lineage>
</organism>
<dbReference type="NCBIfam" id="NF006384">
    <property type="entry name" value="PRK08628.1"/>
    <property type="match status" value="1"/>
</dbReference>
<evidence type="ECO:0000256" key="1">
    <source>
        <dbReference type="ARBA" id="ARBA00006484"/>
    </source>
</evidence>
<reference evidence="4" key="1">
    <citation type="submission" date="2021-12" db="EMBL/GenBank/DDBJ databases">
        <title>Draft genome sequence of Corynebacterium ammoniagenes strain T-723.</title>
        <authorList>
            <person name="Matsuzawa M."/>
            <person name="Hiratani M."/>
            <person name="Abe I."/>
            <person name="Tsuji Y."/>
            <person name="Nakamura J."/>
        </authorList>
    </citation>
    <scope>NUCLEOTIDE SEQUENCE</scope>
    <source>
        <strain evidence="4">T-723</strain>
    </source>
</reference>
<dbReference type="CDD" id="cd05233">
    <property type="entry name" value="SDR_c"/>
    <property type="match status" value="1"/>
</dbReference>
<dbReference type="PRINTS" id="PR00081">
    <property type="entry name" value="GDHRDH"/>
</dbReference>
<dbReference type="GO" id="GO:0016616">
    <property type="term" value="F:oxidoreductase activity, acting on the CH-OH group of donors, NAD or NADP as acceptor"/>
    <property type="evidence" value="ECO:0007669"/>
    <property type="project" value="TreeGrafter"/>
</dbReference>
<dbReference type="InterPro" id="IPR036291">
    <property type="entry name" value="NAD(P)-bd_dom_sf"/>
</dbReference>
<dbReference type="PANTHER" id="PTHR42760:SF133">
    <property type="entry name" value="3-OXOACYL-[ACYL-CARRIER-PROTEIN] REDUCTASE"/>
    <property type="match status" value="1"/>
</dbReference>
<dbReference type="Pfam" id="PF13561">
    <property type="entry name" value="adh_short_C2"/>
    <property type="match status" value="1"/>
</dbReference>
<proteinExistence type="inferred from homology"/>
<sequence length="264" mass="28713">MDLRLKDQVFLVTGGIKGIGKGIVLSLAGEGAIPVILDRNDLPDEYRNELDDLGATYEVINIDLNDTDKIAPIVNDVHQKYGRINGIVNNAGANDNRDLETTTWQEFEQSIHGNLTHYYELVHASVGFLKESQGAVLNIGSKTALTGQGKTSAYAAAKGAVLGITREWAAALAADEVRVNAIVVAEAWTPLYQKWIQSFGDENEQEARLQSITQNIPLGQRMTSVEEIGDTAAFLLSGRSSHTTGQFVFVDGGYVHLDRALTIE</sequence>
<comment type="similarity">
    <text evidence="1">Belongs to the short-chain dehydrogenases/reductases (SDR) family.</text>
</comment>
<dbReference type="GO" id="GO:0006633">
    <property type="term" value="P:fatty acid biosynthetic process"/>
    <property type="evidence" value="ECO:0007669"/>
    <property type="project" value="TreeGrafter"/>
</dbReference>
<keyword evidence="2" id="KW-0560">Oxidoreductase</keyword>
<dbReference type="RefSeq" id="WP_236163801.1">
    <property type="nucleotide sequence ID" value="NZ_BQKK01000002.1"/>
</dbReference>
<dbReference type="AlphaFoldDB" id="A0AAV5G8D8"/>
<accession>A0AAV5G8D8</accession>
<dbReference type="FunFam" id="3.40.50.720:FF:000084">
    <property type="entry name" value="Short-chain dehydrogenase reductase"/>
    <property type="match status" value="1"/>
</dbReference>
<name>A0AAV5G8D8_CORAM</name>
<dbReference type="InterPro" id="IPR057326">
    <property type="entry name" value="KR_dom"/>
</dbReference>
<dbReference type="InterPro" id="IPR002347">
    <property type="entry name" value="SDR_fam"/>
</dbReference>
<dbReference type="SMART" id="SM00822">
    <property type="entry name" value="PKS_KR"/>
    <property type="match status" value="1"/>
</dbReference>
<evidence type="ECO:0000313" key="4">
    <source>
        <dbReference type="EMBL" id="GJN42923.1"/>
    </source>
</evidence>
<feature type="domain" description="Ketoreductase" evidence="3">
    <location>
        <begin position="8"/>
        <end position="194"/>
    </location>
</feature>
<gene>
    <name evidence="4" type="primary">fabG</name>
    <name evidence="4" type="ORF">CAT723_14020</name>
</gene>
<dbReference type="GO" id="GO:0048038">
    <property type="term" value="F:quinone binding"/>
    <property type="evidence" value="ECO:0007669"/>
    <property type="project" value="TreeGrafter"/>
</dbReference>